<name>A0A929RXC3_9BACT</name>
<dbReference type="SUPFAM" id="SSF47729">
    <property type="entry name" value="IHF-like DNA-binding proteins"/>
    <property type="match status" value="1"/>
</dbReference>
<evidence type="ECO:0000256" key="1">
    <source>
        <dbReference type="ARBA" id="ARBA00023125"/>
    </source>
</evidence>
<organism evidence="3 4">
    <name type="scientific">Alloprevotella tannerae</name>
    <dbReference type="NCBI Taxonomy" id="76122"/>
    <lineage>
        <taxon>Bacteria</taxon>
        <taxon>Pseudomonadati</taxon>
        <taxon>Bacteroidota</taxon>
        <taxon>Bacteroidia</taxon>
        <taxon>Bacteroidales</taxon>
        <taxon>Prevotellaceae</taxon>
        <taxon>Alloprevotella</taxon>
    </lineage>
</organism>
<evidence type="ECO:0000259" key="2">
    <source>
        <dbReference type="Pfam" id="PF18291"/>
    </source>
</evidence>
<dbReference type="GO" id="GO:0003677">
    <property type="term" value="F:DNA binding"/>
    <property type="evidence" value="ECO:0007669"/>
    <property type="project" value="UniProtKB-KW"/>
</dbReference>
<evidence type="ECO:0000313" key="4">
    <source>
        <dbReference type="Proteomes" id="UP000704068"/>
    </source>
</evidence>
<gene>
    <name evidence="3" type="ORF">HXK21_00685</name>
</gene>
<evidence type="ECO:0000313" key="3">
    <source>
        <dbReference type="EMBL" id="MBF0969547.1"/>
    </source>
</evidence>
<accession>A0A929RXC3</accession>
<reference evidence="3" key="1">
    <citation type="submission" date="2020-04" db="EMBL/GenBank/DDBJ databases">
        <title>Deep metagenomics examines the oral microbiome during advanced dental caries in children, revealing novel taxa and co-occurrences with host molecules.</title>
        <authorList>
            <person name="Baker J.L."/>
            <person name="Morton J.T."/>
            <person name="Dinis M."/>
            <person name="Alvarez R."/>
            <person name="Tran N.C."/>
            <person name="Knight R."/>
            <person name="Edlund A."/>
        </authorList>
    </citation>
    <scope>NUCLEOTIDE SEQUENCE</scope>
    <source>
        <strain evidence="3">JCVI_34_bin.1</strain>
    </source>
</reference>
<dbReference type="GeneID" id="84576928"/>
<protein>
    <submittedName>
        <fullName evidence="3">HU family DNA-binding protein</fullName>
    </submittedName>
</protein>
<keyword evidence="1 3" id="KW-0238">DNA-binding</keyword>
<comment type="caution">
    <text evidence="3">The sequence shown here is derived from an EMBL/GenBank/DDBJ whole genome shotgun (WGS) entry which is preliminary data.</text>
</comment>
<dbReference type="InterPro" id="IPR010992">
    <property type="entry name" value="IHF-like_DNA-bd_dom_sf"/>
</dbReference>
<sequence>MLKYKLVSRANPRKRNEKQFYAQLTGVQTIKRCDFLSLLEKRSSMSSADVKSFLDALEFELMHRLANGISIRLGDLGSFRATIRSVGAVNKKDYDQRKYIKGVNVRFRPSAKWMREKSKTGELISFETVGKA</sequence>
<feature type="domain" description="HU" evidence="2">
    <location>
        <begin position="2"/>
        <end position="120"/>
    </location>
</feature>
<dbReference type="AlphaFoldDB" id="A0A929RXC3"/>
<proteinExistence type="predicted"/>
<dbReference type="Pfam" id="PF18291">
    <property type="entry name" value="HU-HIG"/>
    <property type="match status" value="1"/>
</dbReference>
<dbReference type="EMBL" id="JABZGR010000001">
    <property type="protein sequence ID" value="MBF0969547.1"/>
    <property type="molecule type" value="Genomic_DNA"/>
</dbReference>
<dbReference type="Proteomes" id="UP000704068">
    <property type="component" value="Unassembled WGS sequence"/>
</dbReference>
<dbReference type="RefSeq" id="WP_040599567.1">
    <property type="nucleotide sequence ID" value="NZ_CAUOWE010000002.1"/>
</dbReference>
<dbReference type="InterPro" id="IPR041607">
    <property type="entry name" value="HU-HIG"/>
</dbReference>